<protein>
    <submittedName>
        <fullName evidence="1">Uncharacterized protein</fullName>
    </submittedName>
</protein>
<keyword evidence="2" id="KW-1185">Reference proteome</keyword>
<gene>
    <name evidence="1" type="ORF">LZC94_29855</name>
</gene>
<organism evidence="1 2">
    <name type="scientific">Pendulispora albinea</name>
    <dbReference type="NCBI Taxonomy" id="2741071"/>
    <lineage>
        <taxon>Bacteria</taxon>
        <taxon>Pseudomonadati</taxon>
        <taxon>Myxococcota</taxon>
        <taxon>Myxococcia</taxon>
        <taxon>Myxococcales</taxon>
        <taxon>Sorangiineae</taxon>
        <taxon>Pendulisporaceae</taxon>
        <taxon>Pendulispora</taxon>
    </lineage>
</organism>
<proteinExistence type="predicted"/>
<dbReference type="Proteomes" id="UP001370348">
    <property type="component" value="Chromosome"/>
</dbReference>
<sequence length="103" mass="11894">MSQIENGWSVLAQWVERGEVKMGGLRAGGVKARIQKSLSRMQSLRDDVRENLHLAGMEEMVEWQKLEERGLEIEQRLHEATKDVQANLDDMILRLSKLRSAMF</sequence>
<evidence type="ECO:0000313" key="2">
    <source>
        <dbReference type="Proteomes" id="UP001370348"/>
    </source>
</evidence>
<evidence type="ECO:0000313" key="1">
    <source>
        <dbReference type="EMBL" id="WXB12047.1"/>
    </source>
</evidence>
<reference evidence="1 2" key="1">
    <citation type="submission" date="2021-12" db="EMBL/GenBank/DDBJ databases">
        <title>Discovery of the Pendulisporaceae a myxobacterial family with distinct sporulation behavior and unique specialized metabolism.</title>
        <authorList>
            <person name="Garcia R."/>
            <person name="Popoff A."/>
            <person name="Bader C.D."/>
            <person name="Loehr J."/>
            <person name="Walesch S."/>
            <person name="Walt C."/>
            <person name="Boldt J."/>
            <person name="Bunk B."/>
            <person name="Haeckl F.J.F.P.J."/>
            <person name="Gunesch A.P."/>
            <person name="Birkelbach J."/>
            <person name="Nuebel U."/>
            <person name="Pietschmann T."/>
            <person name="Bach T."/>
            <person name="Mueller R."/>
        </authorList>
    </citation>
    <scope>NUCLEOTIDE SEQUENCE [LARGE SCALE GENOMIC DNA]</scope>
    <source>
        <strain evidence="1 2">MSr11954</strain>
    </source>
</reference>
<dbReference type="EMBL" id="CP089984">
    <property type="protein sequence ID" value="WXB12047.1"/>
    <property type="molecule type" value="Genomic_DNA"/>
</dbReference>
<name>A0ABZ2LMQ4_9BACT</name>
<dbReference type="RefSeq" id="WP_394821664.1">
    <property type="nucleotide sequence ID" value="NZ_CP089984.1"/>
</dbReference>
<accession>A0ABZ2LMQ4</accession>